<keyword evidence="6" id="KW-0288">FMN</keyword>
<dbReference type="GO" id="GO:0008615">
    <property type="term" value="P:pyridoxine biosynthetic process"/>
    <property type="evidence" value="ECO:0007669"/>
    <property type="project" value="InterPro"/>
</dbReference>
<evidence type="ECO:0000256" key="3">
    <source>
        <dbReference type="ARBA" id="ARBA00005037"/>
    </source>
</evidence>
<reference evidence="10" key="1">
    <citation type="journal article" date="2023" name="IMA Fungus">
        <title>Comparative genomic study of the Penicillium genus elucidates a diverse pangenome and 15 lateral gene transfer events.</title>
        <authorList>
            <person name="Petersen C."/>
            <person name="Sorensen T."/>
            <person name="Nielsen M.R."/>
            <person name="Sondergaard T.E."/>
            <person name="Sorensen J.L."/>
            <person name="Fitzpatrick D.A."/>
            <person name="Frisvad J.C."/>
            <person name="Nielsen K.L."/>
        </authorList>
    </citation>
    <scope>NUCLEOTIDE SEQUENCE</scope>
    <source>
        <strain evidence="10">IBT 17514</strain>
    </source>
</reference>
<comment type="pathway">
    <text evidence="3">Cofactor metabolism; pyridoxal 5'-phosphate salvage; pyridoxal 5'-phosphate from pyridoxine 5'-phosphate: step 1/1.</text>
</comment>
<keyword evidence="5" id="KW-0285">Flavoprotein</keyword>
<dbReference type="NCBIfam" id="NF004231">
    <property type="entry name" value="PRK05679.1"/>
    <property type="match status" value="1"/>
</dbReference>
<comment type="caution">
    <text evidence="10">The sequence shown here is derived from an EMBL/GenBank/DDBJ whole genome shotgun (WGS) entry which is preliminary data.</text>
</comment>
<comment type="pathway">
    <text evidence="2">Cofactor metabolism; pyridoxal 5'-phosphate salvage; pyridoxal 5'-phosphate from pyridoxamine 5'-phosphate: step 1/1.</text>
</comment>
<evidence type="ECO:0000259" key="9">
    <source>
        <dbReference type="Pfam" id="PF10590"/>
    </source>
</evidence>
<dbReference type="InterPro" id="IPR000659">
    <property type="entry name" value="Pyridox_Oxase"/>
</dbReference>
<dbReference type="AlphaFoldDB" id="A0AAD6HT59"/>
<dbReference type="EC" id="1.4.3.5" evidence="4"/>
<dbReference type="Pfam" id="PF01243">
    <property type="entry name" value="PNPOx_N"/>
    <property type="match status" value="1"/>
</dbReference>
<dbReference type="EMBL" id="JAQJAN010000003">
    <property type="protein sequence ID" value="KAJ5734061.1"/>
    <property type="molecule type" value="Genomic_DNA"/>
</dbReference>
<dbReference type="Proteomes" id="UP001215712">
    <property type="component" value="Unassembled WGS sequence"/>
</dbReference>
<evidence type="ECO:0000256" key="2">
    <source>
        <dbReference type="ARBA" id="ARBA00004738"/>
    </source>
</evidence>
<accession>A0AAD6HT59</accession>
<dbReference type="Gene3D" id="2.30.110.10">
    <property type="entry name" value="Electron Transport, Fmn-binding Protein, Chain A"/>
    <property type="match status" value="1"/>
</dbReference>
<dbReference type="InterPro" id="IPR011576">
    <property type="entry name" value="Pyridox_Oxase_N"/>
</dbReference>
<dbReference type="PANTHER" id="PTHR10851:SF0">
    <property type="entry name" value="PYRIDOXINE-5'-PHOSPHATE OXIDASE"/>
    <property type="match status" value="1"/>
</dbReference>
<sequence>MTSTDDSFRAELRNTKVLQGPFPTLKFDTFPETPQDAFKKWFHEAVEADVKEPHAMTLSTMDVDGHPDARVLILKNVDSRGWHFAIKADSPKGKQLINNAHAALTFYWPQVARQVRLKGKAVALPDDESALDYQARPVASRASAVASKQSDILSSREDLDRSLVESQAKLAVNPLLGMERWRVFAVAPQTVEFWQGEASRLHQRLQYVSDGDNSWTKNLLWP</sequence>
<evidence type="ECO:0000256" key="7">
    <source>
        <dbReference type="ARBA" id="ARBA00023002"/>
    </source>
</evidence>
<dbReference type="GO" id="GO:0004733">
    <property type="term" value="F:pyridoxamine phosphate oxidase activity"/>
    <property type="evidence" value="ECO:0007669"/>
    <property type="project" value="UniProtKB-EC"/>
</dbReference>
<proteinExistence type="predicted"/>
<dbReference type="PIRSF" id="PIRSF000190">
    <property type="entry name" value="Pyd_amn-ph_oxd"/>
    <property type="match status" value="1"/>
</dbReference>
<comment type="cofactor">
    <cofactor evidence="1">
        <name>FMN</name>
        <dbReference type="ChEBI" id="CHEBI:58210"/>
    </cofactor>
</comment>
<evidence type="ECO:0000256" key="5">
    <source>
        <dbReference type="ARBA" id="ARBA00022630"/>
    </source>
</evidence>
<dbReference type="InterPro" id="IPR012349">
    <property type="entry name" value="Split_barrel_FMN-bd"/>
</dbReference>
<dbReference type="GO" id="GO:0010181">
    <property type="term" value="F:FMN binding"/>
    <property type="evidence" value="ECO:0007669"/>
    <property type="project" value="InterPro"/>
</dbReference>
<organism evidence="10 11">
    <name type="scientific">Penicillium malachiteum</name>
    <dbReference type="NCBI Taxonomy" id="1324776"/>
    <lineage>
        <taxon>Eukaryota</taxon>
        <taxon>Fungi</taxon>
        <taxon>Dikarya</taxon>
        <taxon>Ascomycota</taxon>
        <taxon>Pezizomycotina</taxon>
        <taxon>Eurotiomycetes</taxon>
        <taxon>Eurotiomycetidae</taxon>
        <taxon>Eurotiales</taxon>
        <taxon>Aspergillaceae</taxon>
        <taxon>Penicillium</taxon>
    </lineage>
</organism>
<dbReference type="Pfam" id="PF10590">
    <property type="entry name" value="PNP_phzG_C"/>
    <property type="match status" value="1"/>
</dbReference>
<keyword evidence="11" id="KW-1185">Reference proteome</keyword>
<dbReference type="PANTHER" id="PTHR10851">
    <property type="entry name" value="PYRIDOXINE-5-PHOSPHATE OXIDASE"/>
    <property type="match status" value="1"/>
</dbReference>
<reference evidence="10" key="2">
    <citation type="submission" date="2023-01" db="EMBL/GenBank/DDBJ databases">
        <authorList>
            <person name="Petersen C."/>
        </authorList>
    </citation>
    <scope>NUCLEOTIDE SEQUENCE</scope>
    <source>
        <strain evidence="10">IBT 17514</strain>
    </source>
</reference>
<evidence type="ECO:0000313" key="11">
    <source>
        <dbReference type="Proteomes" id="UP001215712"/>
    </source>
</evidence>
<evidence type="ECO:0000313" key="10">
    <source>
        <dbReference type="EMBL" id="KAJ5734061.1"/>
    </source>
</evidence>
<dbReference type="SUPFAM" id="SSF50475">
    <property type="entry name" value="FMN-binding split barrel"/>
    <property type="match status" value="1"/>
</dbReference>
<evidence type="ECO:0000256" key="1">
    <source>
        <dbReference type="ARBA" id="ARBA00001917"/>
    </source>
</evidence>
<gene>
    <name evidence="10" type="ORF">N7493_002847</name>
</gene>
<dbReference type="NCBIfam" id="TIGR00558">
    <property type="entry name" value="pdxH"/>
    <property type="match status" value="1"/>
</dbReference>
<feature type="domain" description="Pyridoxamine 5'-phosphate oxidase N-terminal" evidence="8">
    <location>
        <begin position="43"/>
        <end position="158"/>
    </location>
</feature>
<evidence type="ECO:0000256" key="6">
    <source>
        <dbReference type="ARBA" id="ARBA00022643"/>
    </source>
</evidence>
<dbReference type="InterPro" id="IPR019576">
    <property type="entry name" value="Pyridoxamine_oxidase_dimer_C"/>
</dbReference>
<protein>
    <recommendedName>
        <fullName evidence="4">pyridoxal 5'-phosphate synthase</fullName>
        <ecNumber evidence="4">1.4.3.5</ecNumber>
    </recommendedName>
</protein>
<evidence type="ECO:0000256" key="4">
    <source>
        <dbReference type="ARBA" id="ARBA00012801"/>
    </source>
</evidence>
<feature type="domain" description="Pyridoxine 5'-phosphate oxidase dimerisation C-terminal" evidence="9">
    <location>
        <begin position="181"/>
        <end position="222"/>
    </location>
</feature>
<evidence type="ECO:0000259" key="8">
    <source>
        <dbReference type="Pfam" id="PF01243"/>
    </source>
</evidence>
<name>A0AAD6HT59_9EURO</name>
<keyword evidence="7" id="KW-0560">Oxidoreductase</keyword>